<reference evidence="1 2" key="1">
    <citation type="submission" date="2019-08" db="EMBL/GenBank/DDBJ databases">
        <title>In-depth cultivation of the pig gut microbiome towards novel bacterial diversity and tailored functional studies.</title>
        <authorList>
            <person name="Wylensek D."/>
            <person name="Hitch T.C.A."/>
            <person name="Clavel T."/>
        </authorList>
    </citation>
    <scope>NUCLEOTIDE SEQUENCE [LARGE SCALE GENOMIC DNA]</scope>
    <source>
        <strain evidence="1 2">WCA3-601-WT-6H</strain>
    </source>
</reference>
<comment type="caution">
    <text evidence="1">The sequence shown here is derived from an EMBL/GenBank/DDBJ whole genome shotgun (WGS) entry which is preliminary data.</text>
</comment>
<dbReference type="Gene3D" id="3.40.1310.30">
    <property type="match status" value="1"/>
</dbReference>
<dbReference type="EMBL" id="VUMU01000005">
    <property type="protein sequence ID" value="MST57774.1"/>
    <property type="molecule type" value="Genomic_DNA"/>
</dbReference>
<evidence type="ECO:0000313" key="2">
    <source>
        <dbReference type="Proteomes" id="UP000476055"/>
    </source>
</evidence>
<organism evidence="1 2">
    <name type="scientific">Waltera intestinalis</name>
    <dbReference type="NCBI Taxonomy" id="2606635"/>
    <lineage>
        <taxon>Bacteria</taxon>
        <taxon>Bacillati</taxon>
        <taxon>Bacillota</taxon>
        <taxon>Clostridia</taxon>
        <taxon>Lachnospirales</taxon>
        <taxon>Lachnospiraceae</taxon>
        <taxon>Waltera</taxon>
    </lineage>
</organism>
<gene>
    <name evidence="1" type="ORF">FYJ59_05885</name>
</gene>
<dbReference type="AlphaFoldDB" id="A0A6L5YHG4"/>
<evidence type="ECO:0008006" key="3">
    <source>
        <dbReference type="Google" id="ProtNLM"/>
    </source>
</evidence>
<dbReference type="Proteomes" id="UP000476055">
    <property type="component" value="Unassembled WGS sequence"/>
</dbReference>
<evidence type="ECO:0000313" key="1">
    <source>
        <dbReference type="EMBL" id="MST57774.1"/>
    </source>
</evidence>
<proteinExistence type="predicted"/>
<protein>
    <recommendedName>
        <fullName evidence="3">Replication protein</fullName>
    </recommendedName>
</protein>
<keyword evidence="2" id="KW-1185">Reference proteome</keyword>
<accession>A0A6L5YHG4</accession>
<sequence>MTRKKEKQKRMLTMRSSVKTLAIKCYEEQMPDGWEAVKERIKKYPKDSLQILGICHYKDPATDDIWEPSMEKPHYHIIVRVSAQPFQKSEAVHISTILNALGIVFRKDVDDLLWTEDGIDTCKDFAGYATYLTHETEQAVLDGKTRYELEEFVSNLTIDEIKQVRDGYTRLSDTNGKVCVSAMAKLDEEAYKLGQDLGDFDKWYGELPFIVRCNTKMSTVAKSYYRGVEDRVKRGNREVTRICIFIQGKPNIGKTYAAKKALAGKYVLEIAGGGTGKFDTLTPAHEAIILDDTTCGNLLNLTDNYFCQTYKRNNNNPYWCGEWFVVTSNLTFEEFLRTCNISQEHFDAMRSRFFICHVENHDGKNYLICDSSCKRGSVEERQYRKEKYMQFRDIYNETLQSYKPVTGEVDFDDLNDYDFMKPKDAPKKTAKEIKAEKLAKLKDQAEETYFEQFPTIEKISGSNDEREILETFFRVYPEYDGLFTEEEKEAMKTYHCFT</sequence>
<name>A0A6L5YHG4_9FIRM</name>
<dbReference type="RefSeq" id="WP_154495916.1">
    <property type="nucleotide sequence ID" value="NZ_VUMU01000005.1"/>
</dbReference>